<proteinExistence type="inferred from homology"/>
<dbReference type="GO" id="GO:0012505">
    <property type="term" value="C:endomembrane system"/>
    <property type="evidence" value="ECO:0007669"/>
    <property type="project" value="UniProtKB-SubCell"/>
</dbReference>
<dbReference type="GO" id="GO:0007117">
    <property type="term" value="P:budding cell bud growth"/>
    <property type="evidence" value="ECO:0007669"/>
    <property type="project" value="TreeGrafter"/>
</dbReference>
<dbReference type="EMBL" id="JAEUBF010000772">
    <property type="protein sequence ID" value="KAH3675431.1"/>
    <property type="molecule type" value="Genomic_DNA"/>
</dbReference>
<keyword evidence="13" id="KW-0812">Transmembrane</keyword>
<dbReference type="GO" id="GO:0071555">
    <property type="term" value="P:cell wall organization"/>
    <property type="evidence" value="ECO:0007669"/>
    <property type="project" value="UniProtKB-KW"/>
</dbReference>
<evidence type="ECO:0000256" key="1">
    <source>
        <dbReference type="ARBA" id="ARBA00001452"/>
    </source>
</evidence>
<keyword evidence="10" id="KW-0961">Cell wall biogenesis/degradation</keyword>
<evidence type="ECO:0000256" key="6">
    <source>
        <dbReference type="ARBA" id="ARBA00022801"/>
    </source>
</evidence>
<evidence type="ECO:0000256" key="10">
    <source>
        <dbReference type="ARBA" id="ARBA00023316"/>
    </source>
</evidence>
<keyword evidence="9 12" id="KW-0326">Glycosidase</keyword>
<comment type="similarity">
    <text evidence="3 12">Belongs to the glycosyl hydrolase 76 family.</text>
</comment>
<gene>
    <name evidence="14" type="ORF">WICMUC_002720</name>
</gene>
<evidence type="ECO:0000313" key="15">
    <source>
        <dbReference type="Proteomes" id="UP000769528"/>
    </source>
</evidence>
<evidence type="ECO:0000256" key="4">
    <source>
        <dbReference type="ARBA" id="ARBA00012350"/>
    </source>
</evidence>
<evidence type="ECO:0000256" key="5">
    <source>
        <dbReference type="ARBA" id="ARBA00022729"/>
    </source>
</evidence>
<dbReference type="SUPFAM" id="SSF48208">
    <property type="entry name" value="Six-hairpin glycosidases"/>
    <property type="match status" value="1"/>
</dbReference>
<keyword evidence="6 12" id="KW-0378">Hydrolase</keyword>
<dbReference type="Gene3D" id="1.50.10.20">
    <property type="match status" value="1"/>
</dbReference>
<evidence type="ECO:0000256" key="7">
    <source>
        <dbReference type="ARBA" id="ARBA00023136"/>
    </source>
</evidence>
<comment type="catalytic activity">
    <reaction evidence="1 12">
        <text>Random hydrolysis of (1-&gt;6)-alpha-D-mannosidic linkages in unbranched (1-&gt;6)-mannans.</text>
        <dbReference type="EC" id="3.2.1.101"/>
    </reaction>
</comment>
<accession>A0A9P8PNQ9</accession>
<dbReference type="PIRSF" id="PIRSF016302">
    <property type="entry name" value="Man_a_manosd"/>
    <property type="match status" value="1"/>
</dbReference>
<dbReference type="OrthoDB" id="4187847at2759"/>
<dbReference type="PANTHER" id="PTHR12145:SF21">
    <property type="entry name" value="MANNAN ENDO-1,6-ALPHA-MANNOSIDASE DFG5"/>
    <property type="match status" value="1"/>
</dbReference>
<dbReference type="GO" id="GO:0008496">
    <property type="term" value="F:mannan endo-1,6-alpha-mannosidase activity"/>
    <property type="evidence" value="ECO:0007669"/>
    <property type="project" value="UniProtKB-UniRule"/>
</dbReference>
<name>A0A9P8PNQ9_9ASCO</name>
<evidence type="ECO:0000313" key="14">
    <source>
        <dbReference type="EMBL" id="KAH3675431.1"/>
    </source>
</evidence>
<evidence type="ECO:0000256" key="9">
    <source>
        <dbReference type="ARBA" id="ARBA00023295"/>
    </source>
</evidence>
<dbReference type="GO" id="GO:0016052">
    <property type="term" value="P:carbohydrate catabolic process"/>
    <property type="evidence" value="ECO:0007669"/>
    <property type="project" value="InterPro"/>
</dbReference>
<dbReference type="FunFam" id="1.50.10.20:FF:000006">
    <property type="entry name" value="Mannan endo-1,6-alpha-mannosidase"/>
    <property type="match status" value="1"/>
</dbReference>
<comment type="caution">
    <text evidence="14">The sequence shown here is derived from an EMBL/GenBank/DDBJ whole genome shotgun (WGS) entry which is preliminary data.</text>
</comment>
<reference evidence="14" key="1">
    <citation type="journal article" date="2021" name="Open Biol.">
        <title>Shared evolutionary footprints suggest mitochondrial oxidative damage underlies multiple complex I losses in fungi.</title>
        <authorList>
            <person name="Schikora-Tamarit M.A."/>
            <person name="Marcet-Houben M."/>
            <person name="Nosek J."/>
            <person name="Gabaldon T."/>
        </authorList>
    </citation>
    <scope>NUCLEOTIDE SEQUENCE</scope>
    <source>
        <strain evidence="14">CBS6341</strain>
    </source>
</reference>
<keyword evidence="8" id="KW-0325">Glycoprotein</keyword>
<protein>
    <recommendedName>
        <fullName evidence="4 12">Mannan endo-1,6-alpha-mannosidase</fullName>
        <ecNumber evidence="4 12">3.2.1.101</ecNumber>
    </recommendedName>
</protein>
<dbReference type="EC" id="3.2.1.101" evidence="4 12"/>
<dbReference type="InterPro" id="IPR014480">
    <property type="entry name" value="Mannan-1_6-alpha_mannosidase"/>
</dbReference>
<evidence type="ECO:0000256" key="2">
    <source>
        <dbReference type="ARBA" id="ARBA00004308"/>
    </source>
</evidence>
<evidence type="ECO:0000256" key="11">
    <source>
        <dbReference type="ARBA" id="ARBA00054068"/>
    </source>
</evidence>
<reference evidence="14" key="2">
    <citation type="submission" date="2021-01" db="EMBL/GenBank/DDBJ databases">
        <authorList>
            <person name="Schikora-Tamarit M.A."/>
        </authorList>
    </citation>
    <scope>NUCLEOTIDE SEQUENCE</scope>
    <source>
        <strain evidence="14">CBS6341</strain>
    </source>
</reference>
<evidence type="ECO:0000256" key="13">
    <source>
        <dbReference type="SAM" id="Phobius"/>
    </source>
</evidence>
<evidence type="ECO:0000256" key="3">
    <source>
        <dbReference type="ARBA" id="ARBA00009699"/>
    </source>
</evidence>
<dbReference type="PANTHER" id="PTHR12145">
    <property type="entry name" value="MANNAN ENDO-1,6-ALPHA-MANNOSIDASE DCW1"/>
    <property type="match status" value="1"/>
</dbReference>
<dbReference type="Proteomes" id="UP000769528">
    <property type="component" value="Unassembled WGS sequence"/>
</dbReference>
<dbReference type="InterPro" id="IPR005198">
    <property type="entry name" value="Glyco_hydro_76"/>
</dbReference>
<sequence>MKNRRKDINIMVLIFYFLISFAKAIFLDITSQKSICDASSLVLQGMMDYYDGSKYGGTVGMFSPPYYWWQAGHAFGGVLDFWHNCQNDTYESLLLDSLVAQTGRNYDYIPSNQSTTEGNDDQGFWGILVMSAAERNFTSPADQKQFPTWLTLAQAVYNTMWSRWDAEHCGGGLRWQIFSWNSGYSYKNTISSGCLFHISARLARFTSNDSYVQTSETIYDWLTDTGFVVDNDNYIRIYDGANIDHDCTTINHLEWTYNIGIILSGTAYLYNYTGENKWLERSEKIMNHVEKFFNNSIMYERACQPSKNCNNDQRSFRAIFSRTLGMTSILIPALSSRIRILLEASAQGAAMSCTGGYDGHTCGQDWSLGSWDNVYGLGEQMAALEIFQSLINNDAPLTNEVVNVIGDYSAGLGDGSSGSYDTMNHQPIEITKKDTIGAAFITAFVLLALLLGSILMIF</sequence>
<keyword evidence="7 13" id="KW-0472">Membrane</keyword>
<evidence type="ECO:0000256" key="12">
    <source>
        <dbReference type="PIRNR" id="PIRNR016302"/>
    </source>
</evidence>
<dbReference type="Pfam" id="PF03663">
    <property type="entry name" value="Glyco_hydro_76"/>
    <property type="match status" value="1"/>
</dbReference>
<evidence type="ECO:0000256" key="8">
    <source>
        <dbReference type="ARBA" id="ARBA00023180"/>
    </source>
</evidence>
<dbReference type="GO" id="GO:0009272">
    <property type="term" value="P:fungal-type cell wall biogenesis"/>
    <property type="evidence" value="ECO:0007669"/>
    <property type="project" value="TreeGrafter"/>
</dbReference>
<feature type="transmembrane region" description="Helical" evidence="13">
    <location>
        <begin position="436"/>
        <end position="457"/>
    </location>
</feature>
<keyword evidence="5" id="KW-0732">Signal</keyword>
<dbReference type="InterPro" id="IPR008928">
    <property type="entry name" value="6-hairpin_glycosidase_sf"/>
</dbReference>
<keyword evidence="13" id="KW-1133">Transmembrane helix</keyword>
<dbReference type="AlphaFoldDB" id="A0A9P8PNQ9"/>
<organism evidence="14 15">
    <name type="scientific">Wickerhamomyces mucosus</name>
    <dbReference type="NCBI Taxonomy" id="1378264"/>
    <lineage>
        <taxon>Eukaryota</taxon>
        <taxon>Fungi</taxon>
        <taxon>Dikarya</taxon>
        <taxon>Ascomycota</taxon>
        <taxon>Saccharomycotina</taxon>
        <taxon>Saccharomycetes</taxon>
        <taxon>Phaffomycetales</taxon>
        <taxon>Wickerhamomycetaceae</taxon>
        <taxon>Wickerhamomyces</taxon>
    </lineage>
</organism>
<comment type="subcellular location">
    <subcellularLocation>
        <location evidence="2">Endomembrane system</location>
    </subcellularLocation>
</comment>
<keyword evidence="15" id="KW-1185">Reference proteome</keyword>
<comment type="function">
    <text evidence="11">Required for normal synthesis of the cell wall.</text>
</comment>